<evidence type="ECO:0000313" key="2">
    <source>
        <dbReference type="Proteomes" id="UP001396334"/>
    </source>
</evidence>
<comment type="caution">
    <text evidence="1">The sequence shown here is derived from an EMBL/GenBank/DDBJ whole genome shotgun (WGS) entry which is preliminary data.</text>
</comment>
<gene>
    <name evidence="1" type="ORF">V6N11_063101</name>
</gene>
<sequence length="118" mass="13188">MGRELRRQWRLKSMLLERVSEVGFKDDSVKLVSSQKIHVNAGHISCKSCSDSSSESIRSKSRELETEALIAVCTGNNEDNVVTNRHFSEETSKEVGSEPGQLVEEVSLASEKITNRSY</sequence>
<accession>A0ABR2AF11</accession>
<reference evidence="1 2" key="1">
    <citation type="journal article" date="2024" name="G3 (Bethesda)">
        <title>Genome assembly of Hibiscus sabdariffa L. provides insights into metabolisms of medicinal natural products.</title>
        <authorList>
            <person name="Kim T."/>
        </authorList>
    </citation>
    <scope>NUCLEOTIDE SEQUENCE [LARGE SCALE GENOMIC DNA]</scope>
    <source>
        <strain evidence="1">TK-2024</strain>
        <tissue evidence="1">Old leaves</tissue>
    </source>
</reference>
<dbReference type="Proteomes" id="UP001396334">
    <property type="component" value="Unassembled WGS sequence"/>
</dbReference>
<evidence type="ECO:0000313" key="1">
    <source>
        <dbReference type="EMBL" id="KAK8491614.1"/>
    </source>
</evidence>
<dbReference type="EMBL" id="JBBPBN010000258">
    <property type="protein sequence ID" value="KAK8491614.1"/>
    <property type="molecule type" value="Genomic_DNA"/>
</dbReference>
<proteinExistence type="predicted"/>
<name>A0ABR2AF11_9ROSI</name>
<keyword evidence="2" id="KW-1185">Reference proteome</keyword>
<protein>
    <submittedName>
        <fullName evidence="1">Uncharacterized protein</fullName>
    </submittedName>
</protein>
<organism evidence="1 2">
    <name type="scientific">Hibiscus sabdariffa</name>
    <name type="common">roselle</name>
    <dbReference type="NCBI Taxonomy" id="183260"/>
    <lineage>
        <taxon>Eukaryota</taxon>
        <taxon>Viridiplantae</taxon>
        <taxon>Streptophyta</taxon>
        <taxon>Embryophyta</taxon>
        <taxon>Tracheophyta</taxon>
        <taxon>Spermatophyta</taxon>
        <taxon>Magnoliopsida</taxon>
        <taxon>eudicotyledons</taxon>
        <taxon>Gunneridae</taxon>
        <taxon>Pentapetalae</taxon>
        <taxon>rosids</taxon>
        <taxon>malvids</taxon>
        <taxon>Malvales</taxon>
        <taxon>Malvaceae</taxon>
        <taxon>Malvoideae</taxon>
        <taxon>Hibiscus</taxon>
    </lineage>
</organism>